<keyword evidence="9" id="KW-0809">Transit peptide</keyword>
<dbReference type="CTD" id="38154"/>
<dbReference type="RefSeq" id="XP_018017359.2">
    <property type="nucleotide sequence ID" value="XM_018161870.2"/>
</dbReference>
<comment type="similarity">
    <text evidence="3">Belongs to the acyl carrier protein (ACP) family.</text>
</comment>
<evidence type="ECO:0000256" key="13">
    <source>
        <dbReference type="ARBA" id="ARBA00023160"/>
    </source>
</evidence>
<dbReference type="InterPro" id="IPR003231">
    <property type="entry name" value="ACP"/>
</dbReference>
<dbReference type="GO" id="GO:0005739">
    <property type="term" value="C:mitochondrion"/>
    <property type="evidence" value="ECO:0007669"/>
    <property type="project" value="UniProtKB-SubCell"/>
</dbReference>
<comment type="subcellular location">
    <subcellularLocation>
        <location evidence="1">Mitochondrion</location>
    </subcellularLocation>
</comment>
<proteinExistence type="inferred from homology"/>
<evidence type="ECO:0000256" key="5">
    <source>
        <dbReference type="ARBA" id="ARBA00022450"/>
    </source>
</evidence>
<dbReference type="SUPFAM" id="SSF47336">
    <property type="entry name" value="ACP-like"/>
    <property type="match status" value="1"/>
</dbReference>
<evidence type="ECO:0000256" key="10">
    <source>
        <dbReference type="ARBA" id="ARBA00022982"/>
    </source>
</evidence>
<dbReference type="PANTHER" id="PTHR20863:SF28">
    <property type="entry name" value="ACYL CARRIER PROTEIN, MITOCHONDRIAL"/>
    <property type="match status" value="1"/>
</dbReference>
<reference evidence="17" key="1">
    <citation type="submission" date="2025-08" db="UniProtKB">
        <authorList>
            <consortium name="RefSeq"/>
        </authorList>
    </citation>
    <scope>IDENTIFICATION</scope>
    <source>
        <tissue evidence="17">Whole organism</tissue>
    </source>
</reference>
<evidence type="ECO:0000256" key="9">
    <source>
        <dbReference type="ARBA" id="ARBA00022946"/>
    </source>
</evidence>
<dbReference type="NCBIfam" id="TIGR00517">
    <property type="entry name" value="acyl_carrier"/>
    <property type="match status" value="1"/>
</dbReference>
<keyword evidence="11" id="KW-0443">Lipid metabolism</keyword>
<dbReference type="Pfam" id="PF00550">
    <property type="entry name" value="PP-binding"/>
    <property type="match status" value="1"/>
</dbReference>
<keyword evidence="8" id="KW-0276">Fatty acid metabolism</keyword>
<sequence length="163" mass="18475">MRGRHLYDGPLSRVSRRRIVGKMASTVLRSLRLISSISPICKNVVRRSASTTCNILLSKNNNVSFPVFSSFQPIRSYSAKLSPADIESRVLKVCKEFDKINAEKLTPESHFMKDLGLDSLDHVEVIMALEDEFGFEIPDSDAEKLLRPIDIVRYIGDKQDVYD</sequence>
<keyword evidence="13 14" id="KW-0275">Fatty acid biosynthesis</keyword>
<protein>
    <recommendedName>
        <fullName evidence="14">Acyl carrier protein</fullName>
    </recommendedName>
</protein>
<dbReference type="FunFam" id="1.10.1200.10:FF:000003">
    <property type="entry name" value="Acyl carrier protein"/>
    <property type="match status" value="1"/>
</dbReference>
<name>A0A8B7NUB9_HYAAZ</name>
<keyword evidence="4" id="KW-0813">Transport</keyword>
<evidence type="ECO:0000256" key="6">
    <source>
        <dbReference type="ARBA" id="ARBA00022516"/>
    </source>
</evidence>
<dbReference type="OrthoDB" id="448946at2759"/>
<evidence type="ECO:0000313" key="17">
    <source>
        <dbReference type="RefSeq" id="XP_018017359.2"/>
    </source>
</evidence>
<evidence type="ECO:0000256" key="12">
    <source>
        <dbReference type="ARBA" id="ARBA00023128"/>
    </source>
</evidence>
<evidence type="ECO:0000256" key="4">
    <source>
        <dbReference type="ARBA" id="ARBA00022448"/>
    </source>
</evidence>
<keyword evidence="5 14" id="KW-0596">Phosphopantetheine</keyword>
<keyword evidence="10" id="KW-0249">Electron transport</keyword>
<dbReference type="InterPro" id="IPR036736">
    <property type="entry name" value="ACP-like_sf"/>
</dbReference>
<evidence type="ECO:0000256" key="11">
    <source>
        <dbReference type="ARBA" id="ARBA00023098"/>
    </source>
</evidence>
<comment type="pathway">
    <text evidence="2">Lipid metabolism; fatty acid biosynthesis.</text>
</comment>
<keyword evidence="16" id="KW-1185">Reference proteome</keyword>
<evidence type="ECO:0000256" key="1">
    <source>
        <dbReference type="ARBA" id="ARBA00004173"/>
    </source>
</evidence>
<evidence type="ECO:0000313" key="16">
    <source>
        <dbReference type="Proteomes" id="UP000694843"/>
    </source>
</evidence>
<keyword evidence="12" id="KW-0496">Mitochondrion</keyword>
<evidence type="ECO:0000259" key="15">
    <source>
        <dbReference type="PROSITE" id="PS50075"/>
    </source>
</evidence>
<evidence type="ECO:0000256" key="3">
    <source>
        <dbReference type="ARBA" id="ARBA00010930"/>
    </source>
</evidence>
<dbReference type="AlphaFoldDB" id="A0A8B7NUB9"/>
<dbReference type="HAMAP" id="MF_01217">
    <property type="entry name" value="Acyl_carrier"/>
    <property type="match status" value="1"/>
</dbReference>
<evidence type="ECO:0000256" key="8">
    <source>
        <dbReference type="ARBA" id="ARBA00022832"/>
    </source>
</evidence>
<dbReference type="GO" id="GO:0000036">
    <property type="term" value="F:acyl carrier activity"/>
    <property type="evidence" value="ECO:0007669"/>
    <property type="project" value="TreeGrafter"/>
</dbReference>
<dbReference type="Proteomes" id="UP000694843">
    <property type="component" value="Unplaced"/>
</dbReference>
<comment type="function">
    <text evidence="14">Carrier of the growing fatty acid chain in fatty acid biosynthesis.</text>
</comment>
<dbReference type="PROSITE" id="PS50075">
    <property type="entry name" value="CARRIER"/>
    <property type="match status" value="1"/>
</dbReference>
<evidence type="ECO:0000256" key="14">
    <source>
        <dbReference type="RuleBase" id="RU000722"/>
    </source>
</evidence>
<evidence type="ECO:0000256" key="7">
    <source>
        <dbReference type="ARBA" id="ARBA00022553"/>
    </source>
</evidence>
<dbReference type="NCBIfam" id="NF002148">
    <property type="entry name" value="PRK00982.1-2"/>
    <property type="match status" value="1"/>
</dbReference>
<dbReference type="Gene3D" id="1.10.1200.10">
    <property type="entry name" value="ACP-like"/>
    <property type="match status" value="1"/>
</dbReference>
<dbReference type="InterPro" id="IPR009081">
    <property type="entry name" value="PP-bd_ACP"/>
</dbReference>
<evidence type="ECO:0000256" key="2">
    <source>
        <dbReference type="ARBA" id="ARBA00005194"/>
    </source>
</evidence>
<dbReference type="PANTHER" id="PTHR20863">
    <property type="entry name" value="ACYL CARRIER PROTEIN"/>
    <property type="match status" value="1"/>
</dbReference>
<feature type="domain" description="Carrier" evidence="15">
    <location>
        <begin position="84"/>
        <end position="159"/>
    </location>
</feature>
<gene>
    <name evidence="17" type="primary">LOC108673976</name>
</gene>
<keyword evidence="7" id="KW-0597">Phosphoprotein</keyword>
<organism evidence="16 17">
    <name type="scientific">Hyalella azteca</name>
    <name type="common">Amphipod</name>
    <dbReference type="NCBI Taxonomy" id="294128"/>
    <lineage>
        <taxon>Eukaryota</taxon>
        <taxon>Metazoa</taxon>
        <taxon>Ecdysozoa</taxon>
        <taxon>Arthropoda</taxon>
        <taxon>Crustacea</taxon>
        <taxon>Multicrustacea</taxon>
        <taxon>Malacostraca</taxon>
        <taxon>Eumalacostraca</taxon>
        <taxon>Peracarida</taxon>
        <taxon>Amphipoda</taxon>
        <taxon>Senticaudata</taxon>
        <taxon>Talitrida</taxon>
        <taxon>Talitroidea</taxon>
        <taxon>Hyalellidae</taxon>
        <taxon>Hyalella</taxon>
    </lineage>
</organism>
<dbReference type="GeneID" id="108673976"/>
<keyword evidence="6 14" id="KW-0444">Lipid biosynthesis</keyword>
<dbReference type="GO" id="GO:0000035">
    <property type="term" value="F:acyl binding"/>
    <property type="evidence" value="ECO:0007669"/>
    <property type="project" value="TreeGrafter"/>
</dbReference>
<accession>A0A8B7NUB9</accession>